<evidence type="ECO:0000313" key="2">
    <source>
        <dbReference type="Proteomes" id="UP001164020"/>
    </source>
</evidence>
<protein>
    <submittedName>
        <fullName evidence="1">Membrane dipeptidase</fullName>
        <ecNumber evidence="1">3.4.13.-</ecNumber>
    </submittedName>
</protein>
<keyword evidence="2" id="KW-1185">Reference proteome</keyword>
<gene>
    <name evidence="1" type="ORF">OH818_17690</name>
</gene>
<dbReference type="EC" id="3.4.13.-" evidence="1"/>
<proteinExistence type="predicted"/>
<dbReference type="GO" id="GO:0016805">
    <property type="term" value="F:dipeptidase activity"/>
    <property type="evidence" value="ECO:0007669"/>
    <property type="project" value="UniProtKB-KW"/>
</dbReference>
<sequence>MTTLHDDLIVFDGLIISDWGRPVFEAMQKGGLTAANCTCSVWENFHDTMLAIGAWNRQFREHSDLIVKAKTVADVRRAKEEGKTGIVLGFQNTSAFEDRLEFVEALQGAGRRHRPDDLQHPQSGGLRLL</sequence>
<accession>A0ABY7BX93</accession>
<keyword evidence="1" id="KW-0645">Protease</keyword>
<evidence type="ECO:0000313" key="1">
    <source>
        <dbReference type="EMBL" id="WAP67369.1"/>
    </source>
</evidence>
<keyword evidence="1" id="KW-0224">Dipeptidase</keyword>
<dbReference type="Gene3D" id="3.20.20.140">
    <property type="entry name" value="Metal-dependent hydrolases"/>
    <property type="match status" value="1"/>
</dbReference>
<dbReference type="Pfam" id="PF01244">
    <property type="entry name" value="Peptidase_M19"/>
    <property type="match status" value="1"/>
</dbReference>
<organism evidence="1 2">
    <name type="scientific">Jiella pelagia</name>
    <dbReference type="NCBI Taxonomy" id="2986949"/>
    <lineage>
        <taxon>Bacteria</taxon>
        <taxon>Pseudomonadati</taxon>
        <taxon>Pseudomonadota</taxon>
        <taxon>Alphaproteobacteria</taxon>
        <taxon>Hyphomicrobiales</taxon>
        <taxon>Aurantimonadaceae</taxon>
        <taxon>Jiella</taxon>
    </lineage>
</organism>
<dbReference type="Proteomes" id="UP001164020">
    <property type="component" value="Chromosome"/>
</dbReference>
<keyword evidence="1" id="KW-0378">Hydrolase</keyword>
<dbReference type="InterPro" id="IPR032466">
    <property type="entry name" value="Metal_Hydrolase"/>
</dbReference>
<dbReference type="InterPro" id="IPR008257">
    <property type="entry name" value="Pept_M19"/>
</dbReference>
<dbReference type="EMBL" id="CP114029">
    <property type="protein sequence ID" value="WAP67369.1"/>
    <property type="molecule type" value="Genomic_DNA"/>
</dbReference>
<name>A0ABY7BX93_9HYPH</name>
<reference evidence="1" key="1">
    <citation type="submission" date="2022-12" db="EMBL/GenBank/DDBJ databases">
        <title>Jiella pelagia sp. nov., isolated from phosphonate enriched culture of Northwest Pacific surface seawater.</title>
        <authorList>
            <person name="Shin D.Y."/>
            <person name="Hwang C.Y."/>
        </authorList>
    </citation>
    <scope>NUCLEOTIDE SEQUENCE</scope>
    <source>
        <strain evidence="1">HL-NP1</strain>
    </source>
</reference>
<dbReference type="SUPFAM" id="SSF51556">
    <property type="entry name" value="Metallo-dependent hydrolases"/>
    <property type="match status" value="1"/>
</dbReference>